<proteinExistence type="predicted"/>
<organism evidence="1 2">
    <name type="scientific">Roseateles chitinivorans</name>
    <dbReference type="NCBI Taxonomy" id="2917965"/>
    <lineage>
        <taxon>Bacteria</taxon>
        <taxon>Pseudomonadati</taxon>
        <taxon>Pseudomonadota</taxon>
        <taxon>Betaproteobacteria</taxon>
        <taxon>Burkholderiales</taxon>
        <taxon>Sphaerotilaceae</taxon>
        <taxon>Roseateles</taxon>
    </lineage>
</organism>
<dbReference type="Proteomes" id="UP000231501">
    <property type="component" value="Unassembled WGS sequence"/>
</dbReference>
<accession>A0A2G9CEP7</accession>
<protein>
    <submittedName>
        <fullName evidence="1">Uncharacterized protein</fullName>
    </submittedName>
</protein>
<name>A0A2G9CEP7_9BURK</name>
<comment type="caution">
    <text evidence="1">The sequence shown here is derived from an EMBL/GenBank/DDBJ whole genome shotgun (WGS) entry which is preliminary data.</text>
</comment>
<evidence type="ECO:0000313" key="2">
    <source>
        <dbReference type="Proteomes" id="UP000231501"/>
    </source>
</evidence>
<dbReference type="EMBL" id="PEOG01000007">
    <property type="protein sequence ID" value="PIM54792.1"/>
    <property type="molecule type" value="Genomic_DNA"/>
</dbReference>
<evidence type="ECO:0000313" key="1">
    <source>
        <dbReference type="EMBL" id="PIM54792.1"/>
    </source>
</evidence>
<dbReference type="AlphaFoldDB" id="A0A2G9CEP7"/>
<reference evidence="1 2" key="1">
    <citation type="submission" date="2017-11" db="EMBL/GenBank/DDBJ databases">
        <title>Draft genome sequence of Mitsuaria sp. HWN-4.</title>
        <authorList>
            <person name="Gundlapally S.R."/>
        </authorList>
    </citation>
    <scope>NUCLEOTIDE SEQUENCE [LARGE SCALE GENOMIC DNA]</scope>
    <source>
        <strain evidence="1 2">HWN-4</strain>
    </source>
</reference>
<gene>
    <name evidence="1" type="ORF">CS062_02590</name>
</gene>
<sequence length="67" mass="7264">MRVRSEHAQSIDVDMRAQLAQRLIEEHGDAQGAADALWTLAPAGRRSGATARLRPSARWVSPALTAD</sequence>
<keyword evidence="2" id="KW-1185">Reference proteome</keyword>